<dbReference type="InterPro" id="IPR023346">
    <property type="entry name" value="Lysozyme-like_dom_sf"/>
</dbReference>
<evidence type="ECO:0000313" key="2">
    <source>
        <dbReference type="EMBL" id="ANN63598.1"/>
    </source>
</evidence>
<dbReference type="GO" id="GO:0016998">
    <property type="term" value="P:cell wall macromolecule catabolic process"/>
    <property type="evidence" value="ECO:0007669"/>
    <property type="project" value="InterPro"/>
</dbReference>
<dbReference type="GeneID" id="63962944"/>
<sequence length="197" mass="22932">MIKKEKLEKIGIDDKWLEHLNKAFQKYHITDINEKAMFLAQTTHESNDYKRLEESFRYTPQRLFEVFRKRVGTLENAQKLCNEGAKYIADFVYGGRLGNAKDEGYKYRGRGIIQLTGKNNYKYYGEKLNIDLVNNPHLAKEPDTAIEIALLFWKEKECGLYAKIGDVKTVTKLINGGYNGLDDRQKRFDIILKILQG</sequence>
<dbReference type="PANTHER" id="PTHR34408:SF1">
    <property type="entry name" value="GLYCOSYL HYDROLASE FAMILY 19 DOMAIN-CONTAINING PROTEIN HI_1415"/>
    <property type="match status" value="1"/>
</dbReference>
<dbReference type="KEGG" id="bhd:BHYOB78_06870"/>
<protein>
    <submittedName>
        <fullName evidence="2">Glycoside hydrolase</fullName>
    </submittedName>
</protein>
<dbReference type="Pfam" id="PF00182">
    <property type="entry name" value="Glyco_hydro_19"/>
    <property type="match status" value="1"/>
</dbReference>
<feature type="domain" description="Glycoside hydrolase family 19 catalytic" evidence="1">
    <location>
        <begin position="33"/>
        <end position="154"/>
    </location>
</feature>
<gene>
    <name evidence="2" type="ORF">BHYOB78_06870</name>
</gene>
<dbReference type="EMBL" id="CP015910">
    <property type="protein sequence ID" value="ANN63598.1"/>
    <property type="molecule type" value="Genomic_DNA"/>
</dbReference>
<accession>A0A3B6VRY7</accession>
<name>A0A3B6VRY7_BRAHO</name>
<dbReference type="Gene3D" id="1.10.530.10">
    <property type="match status" value="1"/>
</dbReference>
<organism evidence="2 3">
    <name type="scientific">Brachyspira hyodysenteriae ATCC 27164</name>
    <dbReference type="NCBI Taxonomy" id="1266923"/>
    <lineage>
        <taxon>Bacteria</taxon>
        <taxon>Pseudomonadati</taxon>
        <taxon>Spirochaetota</taxon>
        <taxon>Spirochaetia</taxon>
        <taxon>Brachyspirales</taxon>
        <taxon>Brachyspiraceae</taxon>
        <taxon>Brachyspira</taxon>
    </lineage>
</organism>
<dbReference type="AlphaFoldDB" id="A0A3B6VRY7"/>
<dbReference type="OrthoDB" id="308800at2"/>
<dbReference type="InterPro" id="IPR000726">
    <property type="entry name" value="Glyco_hydro_19_cat"/>
</dbReference>
<keyword evidence="2" id="KW-0378">Hydrolase</keyword>
<keyword evidence="3" id="KW-1185">Reference proteome</keyword>
<dbReference type="SUPFAM" id="SSF53955">
    <property type="entry name" value="Lysozyme-like"/>
    <property type="match status" value="1"/>
</dbReference>
<dbReference type="GO" id="GO:0006032">
    <property type="term" value="P:chitin catabolic process"/>
    <property type="evidence" value="ECO:0007669"/>
    <property type="project" value="InterPro"/>
</dbReference>
<reference evidence="3" key="2">
    <citation type="journal article" date="2017" name="Genome Announc.">
        <title>Correction for Mirajkar et al., Complete Genome Sequence of Brachyspira hyodysenteriae Type Strain B78 (ATCC 27164).</title>
        <authorList>
            <person name="Mirajkar N.S."/>
            <person name="Johnson T.J."/>
            <person name="Gebhart C.J."/>
        </authorList>
    </citation>
    <scope>NUCLEOTIDE SEQUENCE [LARGE SCALE GENOMIC DNA]</scope>
    <source>
        <strain evidence="3">B78</strain>
    </source>
</reference>
<reference evidence="3" key="1">
    <citation type="journal article" date="2016" name="Genome Announc.">
        <title>Complete Genome Sequence of Brachyspira hyodysenteriae Type Strain B78 (ATCC 27164).</title>
        <authorList>
            <person name="Mirajkar N.S."/>
            <person name="Johnson T.J."/>
            <person name="Gebhart C.J."/>
        </authorList>
    </citation>
    <scope>NUCLEOTIDE SEQUENCE [LARGE SCALE GENOMIC DNA]</scope>
    <source>
        <strain evidence="3">B78</strain>
    </source>
</reference>
<evidence type="ECO:0000313" key="3">
    <source>
        <dbReference type="Proteomes" id="UP000092328"/>
    </source>
</evidence>
<dbReference type="RefSeq" id="WP_012671356.1">
    <property type="nucleotide sequence ID" value="NZ_CP015910.2"/>
</dbReference>
<dbReference type="PANTHER" id="PTHR34408">
    <property type="entry name" value="FAMILY PROTEIN, PUTATIVE-RELATED"/>
    <property type="match status" value="1"/>
</dbReference>
<evidence type="ECO:0000259" key="1">
    <source>
        <dbReference type="Pfam" id="PF00182"/>
    </source>
</evidence>
<dbReference type="InterPro" id="IPR052354">
    <property type="entry name" value="Cell_Wall_Dynamics_Protein"/>
</dbReference>
<dbReference type="Proteomes" id="UP000092328">
    <property type="component" value="Chromosome"/>
</dbReference>
<proteinExistence type="predicted"/>
<dbReference type="GO" id="GO:0004568">
    <property type="term" value="F:chitinase activity"/>
    <property type="evidence" value="ECO:0007669"/>
    <property type="project" value="InterPro"/>
</dbReference>